<feature type="non-terminal residue" evidence="1">
    <location>
        <position position="1"/>
    </location>
</feature>
<reference evidence="1" key="1">
    <citation type="submission" date="2023-06" db="EMBL/GenBank/DDBJ databases">
        <authorList>
            <consortium name="Lawrence Berkeley National Laboratory"/>
            <person name="Ahrendt S."/>
            <person name="Sahu N."/>
            <person name="Indic B."/>
            <person name="Wong-Bajracharya J."/>
            <person name="Merenyi Z."/>
            <person name="Ke H.-M."/>
            <person name="Monk M."/>
            <person name="Kocsube S."/>
            <person name="Drula E."/>
            <person name="Lipzen A."/>
            <person name="Balint B."/>
            <person name="Henrissat B."/>
            <person name="Andreopoulos B."/>
            <person name="Martin F.M."/>
            <person name="Harder C.B."/>
            <person name="Rigling D."/>
            <person name="Ford K.L."/>
            <person name="Foster G.D."/>
            <person name="Pangilinan J."/>
            <person name="Papanicolaou A."/>
            <person name="Barry K."/>
            <person name="LaButti K."/>
            <person name="Viragh M."/>
            <person name="Koriabine M."/>
            <person name="Yan M."/>
            <person name="Riley R."/>
            <person name="Champramary S."/>
            <person name="Plett K.L."/>
            <person name="Tsai I.J."/>
            <person name="Slot J."/>
            <person name="Sipos G."/>
            <person name="Plett J."/>
            <person name="Nagy L.G."/>
            <person name="Grigoriev I.V."/>
        </authorList>
    </citation>
    <scope>NUCLEOTIDE SEQUENCE</scope>
    <source>
        <strain evidence="1">FPL87.14</strain>
    </source>
</reference>
<comment type="caution">
    <text evidence="1">The sequence shown here is derived from an EMBL/GenBank/DDBJ whole genome shotgun (WGS) entry which is preliminary data.</text>
</comment>
<keyword evidence="2" id="KW-1185">Reference proteome</keyword>
<proteinExistence type="predicted"/>
<sequence>DAQITDQMKVLNSAFSDTGLSYVLAVTTRTVNSDWFNNAGPDNSQWQTAMKKALRHGVK</sequence>
<evidence type="ECO:0000313" key="1">
    <source>
        <dbReference type="EMBL" id="KAK0438980.1"/>
    </source>
</evidence>
<gene>
    <name evidence="1" type="ORF">EV421DRAFT_1713855</name>
</gene>
<organism evidence="1 2">
    <name type="scientific">Armillaria borealis</name>
    <dbReference type="NCBI Taxonomy" id="47425"/>
    <lineage>
        <taxon>Eukaryota</taxon>
        <taxon>Fungi</taxon>
        <taxon>Dikarya</taxon>
        <taxon>Basidiomycota</taxon>
        <taxon>Agaricomycotina</taxon>
        <taxon>Agaricomycetes</taxon>
        <taxon>Agaricomycetidae</taxon>
        <taxon>Agaricales</taxon>
        <taxon>Marasmiineae</taxon>
        <taxon>Physalacriaceae</taxon>
        <taxon>Armillaria</taxon>
    </lineage>
</organism>
<dbReference type="Proteomes" id="UP001175226">
    <property type="component" value="Unassembled WGS sequence"/>
</dbReference>
<dbReference type="EMBL" id="JAUEPT010000040">
    <property type="protein sequence ID" value="KAK0438980.1"/>
    <property type="molecule type" value="Genomic_DNA"/>
</dbReference>
<protein>
    <submittedName>
        <fullName evidence="1">Uncharacterized protein</fullName>
    </submittedName>
</protein>
<evidence type="ECO:0000313" key="2">
    <source>
        <dbReference type="Proteomes" id="UP001175226"/>
    </source>
</evidence>
<accession>A0AA39MML0</accession>
<name>A0AA39MML0_9AGAR</name>
<dbReference type="AlphaFoldDB" id="A0AA39MML0"/>